<dbReference type="Proteomes" id="UP000886523">
    <property type="component" value="Unassembled WGS sequence"/>
</dbReference>
<gene>
    <name evidence="2" type="ORF">BS47DRAFT_328667</name>
</gene>
<feature type="compositionally biased region" description="Polar residues" evidence="1">
    <location>
        <begin position="194"/>
        <end position="204"/>
    </location>
</feature>
<dbReference type="AlphaFoldDB" id="A0A9P6DX85"/>
<evidence type="ECO:0000313" key="3">
    <source>
        <dbReference type="Proteomes" id="UP000886523"/>
    </source>
</evidence>
<feature type="compositionally biased region" description="Polar residues" evidence="1">
    <location>
        <begin position="278"/>
        <end position="287"/>
    </location>
</feature>
<keyword evidence="3" id="KW-1185">Reference proteome</keyword>
<accession>A0A9P6DX85</accession>
<feature type="compositionally biased region" description="Low complexity" evidence="1">
    <location>
        <begin position="294"/>
        <end position="326"/>
    </location>
</feature>
<evidence type="ECO:0000313" key="2">
    <source>
        <dbReference type="EMBL" id="KAF9518226.1"/>
    </source>
</evidence>
<proteinExistence type="predicted"/>
<feature type="compositionally biased region" description="Pro residues" evidence="1">
    <location>
        <begin position="445"/>
        <end position="456"/>
    </location>
</feature>
<comment type="caution">
    <text evidence="2">The sequence shown here is derived from an EMBL/GenBank/DDBJ whole genome shotgun (WGS) entry which is preliminary data.</text>
</comment>
<organism evidence="2 3">
    <name type="scientific">Hydnum rufescens UP504</name>
    <dbReference type="NCBI Taxonomy" id="1448309"/>
    <lineage>
        <taxon>Eukaryota</taxon>
        <taxon>Fungi</taxon>
        <taxon>Dikarya</taxon>
        <taxon>Basidiomycota</taxon>
        <taxon>Agaricomycotina</taxon>
        <taxon>Agaricomycetes</taxon>
        <taxon>Cantharellales</taxon>
        <taxon>Hydnaceae</taxon>
        <taxon>Hydnum</taxon>
    </lineage>
</organism>
<protein>
    <submittedName>
        <fullName evidence="2">Uncharacterized protein</fullName>
    </submittedName>
</protein>
<feature type="compositionally biased region" description="Basic and acidic residues" evidence="1">
    <location>
        <begin position="461"/>
        <end position="471"/>
    </location>
</feature>
<feature type="region of interest" description="Disordered" evidence="1">
    <location>
        <begin position="376"/>
        <end position="397"/>
    </location>
</feature>
<feature type="region of interest" description="Disordered" evidence="1">
    <location>
        <begin position="102"/>
        <end position="137"/>
    </location>
</feature>
<feature type="compositionally biased region" description="Low complexity" evidence="1">
    <location>
        <begin position="236"/>
        <end position="247"/>
    </location>
</feature>
<feature type="compositionally biased region" description="Polar residues" evidence="1">
    <location>
        <begin position="261"/>
        <end position="270"/>
    </location>
</feature>
<feature type="compositionally biased region" description="Low complexity" evidence="1">
    <location>
        <begin position="210"/>
        <end position="225"/>
    </location>
</feature>
<sequence>MANTPDLAWPLAGQAFSYPSHPDLRLPPQGEPNWNPSNNMDLSAMNPHFPSTPPIPIQNQSYEDSSAHGRPTMISMPMEDPRHNNHHDLHLAGSQSWNSAIPTLHAPTQHHPHQLASQAYPSPSPYPHPFSHLSQGQMNQLRQLHSQGNQMLATSMGHTHFGSPMAPSDHQMHMLLQHMNMAQQAAHPAHTPSRPGQPSRNGTPSPGLLQSSPSVPHQPPQYNSYFPPPPQQDFAPLQQVPQVRPQPNNKTGASPHLVSELNGTVPSTASAPAKLGKETSNGHSHPSSLAGIPQTNSSNNHQQQMQQESVPLPSMVPSSPLVQSSSETSTLDALDLDARNLGGWVHQANTYQDLSLANQYAHDHITSFNHQQQEEVQRSFLLQQQQQQPQQQPQHHRQLMALQDFQLRLPQRFNTQPSFSTHHPTHPRPRLERSASAMSIMRAQPQPPPHPEPFLSPRPYANEDRHSEPDMGRARDLVEMQGDWEVDLFEDLKVKSEHLDEPQAVHPQAHPVLG</sequence>
<reference evidence="2" key="1">
    <citation type="journal article" date="2020" name="Nat. Commun.">
        <title>Large-scale genome sequencing of mycorrhizal fungi provides insights into the early evolution of symbiotic traits.</title>
        <authorList>
            <person name="Miyauchi S."/>
            <person name="Kiss E."/>
            <person name="Kuo A."/>
            <person name="Drula E."/>
            <person name="Kohler A."/>
            <person name="Sanchez-Garcia M."/>
            <person name="Morin E."/>
            <person name="Andreopoulos B."/>
            <person name="Barry K.W."/>
            <person name="Bonito G."/>
            <person name="Buee M."/>
            <person name="Carver A."/>
            <person name="Chen C."/>
            <person name="Cichocki N."/>
            <person name="Clum A."/>
            <person name="Culley D."/>
            <person name="Crous P.W."/>
            <person name="Fauchery L."/>
            <person name="Girlanda M."/>
            <person name="Hayes R.D."/>
            <person name="Keri Z."/>
            <person name="LaButti K."/>
            <person name="Lipzen A."/>
            <person name="Lombard V."/>
            <person name="Magnuson J."/>
            <person name="Maillard F."/>
            <person name="Murat C."/>
            <person name="Nolan M."/>
            <person name="Ohm R.A."/>
            <person name="Pangilinan J."/>
            <person name="Pereira M.F."/>
            <person name="Perotto S."/>
            <person name="Peter M."/>
            <person name="Pfister S."/>
            <person name="Riley R."/>
            <person name="Sitrit Y."/>
            <person name="Stielow J.B."/>
            <person name="Szollosi G."/>
            <person name="Zifcakova L."/>
            <person name="Stursova M."/>
            <person name="Spatafora J.W."/>
            <person name="Tedersoo L."/>
            <person name="Vaario L.M."/>
            <person name="Yamada A."/>
            <person name="Yan M."/>
            <person name="Wang P."/>
            <person name="Xu J."/>
            <person name="Bruns T."/>
            <person name="Baldrian P."/>
            <person name="Vilgalys R."/>
            <person name="Dunand C."/>
            <person name="Henrissat B."/>
            <person name="Grigoriev I.V."/>
            <person name="Hibbett D."/>
            <person name="Nagy L.G."/>
            <person name="Martin F.M."/>
        </authorList>
    </citation>
    <scope>NUCLEOTIDE SEQUENCE</scope>
    <source>
        <strain evidence="2">UP504</strain>
    </source>
</reference>
<dbReference type="EMBL" id="MU128926">
    <property type="protein sequence ID" value="KAF9518226.1"/>
    <property type="molecule type" value="Genomic_DNA"/>
</dbReference>
<feature type="region of interest" description="Disordered" evidence="1">
    <location>
        <begin position="442"/>
        <end position="471"/>
    </location>
</feature>
<feature type="compositionally biased region" description="Low complexity" evidence="1">
    <location>
        <begin position="383"/>
        <end position="393"/>
    </location>
</feature>
<evidence type="ECO:0000256" key="1">
    <source>
        <dbReference type="SAM" id="MobiDB-lite"/>
    </source>
</evidence>
<name>A0A9P6DX85_9AGAM</name>
<feature type="region of interest" description="Disordered" evidence="1">
    <location>
        <begin position="181"/>
        <end position="328"/>
    </location>
</feature>
<feature type="compositionally biased region" description="Low complexity" evidence="1">
    <location>
        <begin position="181"/>
        <end position="190"/>
    </location>
</feature>